<sequence length="112" mass="13272">MTESGKDTSILLSRRMDVVVTLMLGLITYCQMSLVQENQSIASLEVGLEVYLSTSTFIKIRHELQNFRLSEKYSLVIFFNNIFQYFERKFEKYRSSDIKDEICERRKSRAHE</sequence>
<name>A0A8J2QEI5_9NEOP</name>
<dbReference type="AlphaFoldDB" id="A0A8J2QEI5"/>
<reference evidence="1" key="1">
    <citation type="submission" date="2021-09" db="EMBL/GenBank/DDBJ databases">
        <authorList>
            <person name="Martin H S."/>
        </authorList>
    </citation>
    <scope>NUCLEOTIDE SEQUENCE</scope>
</reference>
<evidence type="ECO:0000313" key="1">
    <source>
        <dbReference type="EMBL" id="CAG9559468.1"/>
    </source>
</evidence>
<proteinExistence type="predicted"/>
<dbReference type="Proteomes" id="UP000789524">
    <property type="component" value="Unassembled WGS sequence"/>
</dbReference>
<keyword evidence="2" id="KW-1185">Reference proteome</keyword>
<dbReference type="EMBL" id="CAKASE010000044">
    <property type="protein sequence ID" value="CAG9559468.1"/>
    <property type="molecule type" value="Genomic_DNA"/>
</dbReference>
<protein>
    <submittedName>
        <fullName evidence="1">(African queen) hypothetical protein</fullName>
    </submittedName>
</protein>
<comment type="caution">
    <text evidence="1">The sequence shown here is derived from an EMBL/GenBank/DDBJ whole genome shotgun (WGS) entry which is preliminary data.</text>
</comment>
<gene>
    <name evidence="1" type="ORF">DCHRY22_LOCUS1335</name>
</gene>
<evidence type="ECO:0000313" key="2">
    <source>
        <dbReference type="Proteomes" id="UP000789524"/>
    </source>
</evidence>
<accession>A0A8J2QEI5</accession>
<organism evidence="1 2">
    <name type="scientific">Danaus chrysippus</name>
    <name type="common">African queen</name>
    <dbReference type="NCBI Taxonomy" id="151541"/>
    <lineage>
        <taxon>Eukaryota</taxon>
        <taxon>Metazoa</taxon>
        <taxon>Ecdysozoa</taxon>
        <taxon>Arthropoda</taxon>
        <taxon>Hexapoda</taxon>
        <taxon>Insecta</taxon>
        <taxon>Pterygota</taxon>
        <taxon>Neoptera</taxon>
        <taxon>Endopterygota</taxon>
        <taxon>Lepidoptera</taxon>
        <taxon>Glossata</taxon>
        <taxon>Ditrysia</taxon>
        <taxon>Papilionoidea</taxon>
        <taxon>Nymphalidae</taxon>
        <taxon>Danainae</taxon>
        <taxon>Danaini</taxon>
        <taxon>Danaina</taxon>
        <taxon>Danaus</taxon>
        <taxon>Anosia</taxon>
    </lineage>
</organism>